<evidence type="ECO:0000259" key="3">
    <source>
        <dbReference type="Pfam" id="PF00144"/>
    </source>
</evidence>
<dbReference type="Proteomes" id="UP000595095">
    <property type="component" value="Chromosome"/>
</dbReference>
<reference evidence="4 5" key="1">
    <citation type="submission" date="2020-11" db="EMBL/GenBank/DDBJ databases">
        <title>Complete genome sequence for Salinimonas sp. strain G2-b.</title>
        <authorList>
            <person name="Park S.-J."/>
        </authorList>
    </citation>
    <scope>NUCLEOTIDE SEQUENCE [LARGE SCALE GENOMIC DNA]</scope>
    <source>
        <strain evidence="4 5">G2-b</strain>
    </source>
</reference>
<dbReference type="Pfam" id="PF00144">
    <property type="entry name" value="Beta-lactamase"/>
    <property type="match status" value="1"/>
</dbReference>
<keyword evidence="2" id="KW-0732">Signal</keyword>
<proteinExistence type="predicted"/>
<evidence type="ECO:0000313" key="4">
    <source>
        <dbReference type="EMBL" id="QPG05563.1"/>
    </source>
</evidence>
<dbReference type="InterPro" id="IPR012338">
    <property type="entry name" value="Beta-lactam/transpept-like"/>
</dbReference>
<protein>
    <submittedName>
        <fullName evidence="4">Serine hydrolase</fullName>
    </submittedName>
</protein>
<feature type="chain" id="PRO_5032794325" evidence="2">
    <location>
        <begin position="19"/>
        <end position="502"/>
    </location>
</feature>
<feature type="repeat" description="TPR" evidence="1">
    <location>
        <begin position="438"/>
        <end position="471"/>
    </location>
</feature>
<feature type="signal peptide" evidence="2">
    <location>
        <begin position="1"/>
        <end position="18"/>
    </location>
</feature>
<name>A0A7S9DX43_9ALTE</name>
<dbReference type="PROSITE" id="PS50005">
    <property type="entry name" value="TPR"/>
    <property type="match status" value="1"/>
</dbReference>
<dbReference type="SUPFAM" id="SSF56601">
    <property type="entry name" value="beta-lactamase/transpeptidase-like"/>
    <property type="match status" value="1"/>
</dbReference>
<dbReference type="Gene3D" id="1.25.40.10">
    <property type="entry name" value="Tetratricopeptide repeat domain"/>
    <property type="match status" value="1"/>
</dbReference>
<organism evidence="4 5">
    <name type="scientific">Salinimonas marina</name>
    <dbReference type="NCBI Taxonomy" id="2785918"/>
    <lineage>
        <taxon>Bacteria</taxon>
        <taxon>Pseudomonadati</taxon>
        <taxon>Pseudomonadota</taxon>
        <taxon>Gammaproteobacteria</taxon>
        <taxon>Alteromonadales</taxon>
        <taxon>Alteromonadaceae</taxon>
        <taxon>Alteromonas/Salinimonas group</taxon>
        <taxon>Salinimonas</taxon>
    </lineage>
</organism>
<dbReference type="InterPro" id="IPR001466">
    <property type="entry name" value="Beta-lactam-related"/>
</dbReference>
<keyword evidence="1" id="KW-0802">TPR repeat</keyword>
<dbReference type="RefSeq" id="WP_195810649.1">
    <property type="nucleotide sequence ID" value="NZ_CP064795.1"/>
</dbReference>
<keyword evidence="4" id="KW-0378">Hydrolase</keyword>
<feature type="domain" description="Beta-lactamase-related" evidence="3">
    <location>
        <begin position="45"/>
        <end position="345"/>
    </location>
</feature>
<sequence length="502" mass="55426">MRTLILSVLLGWSAIVLAQPVLTGEHWATERIDNHLTRSVKNGFSGAVMVVNDDRILLKKGYGQAEHNTPSPITTATLFDIGSVTKQFTAALIIKLQSAEKLSVQDTLARYFPKVPADKQGITLHQLLTHTSGLPGGIGLGDFDNVSTQEFFDQLFSTELLDTPGEQFHYSNVGYSVLARVAELASGQSYEAALRHHLLDPASMQYTGYLQLDTHQQQVAPGYKAGVLRTLPNLARYRQDGEVSWALKGNGGLISSVDDMYRWYQALQQQTIISASEWAQLSHPHVLANAKYKEHYGYGWSLYPAPGGGRLITHNGSDGVFYFDFRWQPEQQQVIIFASNALMRPTPAISEDIELMLADDTYNPPEFAPGPVTQVLRFALNYRLSETSLSQALTKNFAEALTEPVVLNRAGLALLEAGYHKKAIALLQLNTRQFPDDGNLWDSLGEAQLTSNQLQAAKQSFARALALAPDKHCYWCANARKKLEHIKLRQKAAISVSSVSAG</sequence>
<keyword evidence="5" id="KW-1185">Reference proteome</keyword>
<evidence type="ECO:0000256" key="2">
    <source>
        <dbReference type="SAM" id="SignalP"/>
    </source>
</evidence>
<gene>
    <name evidence="4" type="ORF">IT774_15965</name>
</gene>
<dbReference type="AlphaFoldDB" id="A0A7S9DX43"/>
<dbReference type="InterPro" id="IPR019734">
    <property type="entry name" value="TPR_rpt"/>
</dbReference>
<dbReference type="GO" id="GO:0016787">
    <property type="term" value="F:hydrolase activity"/>
    <property type="evidence" value="ECO:0007669"/>
    <property type="project" value="UniProtKB-KW"/>
</dbReference>
<dbReference type="InterPro" id="IPR011990">
    <property type="entry name" value="TPR-like_helical_dom_sf"/>
</dbReference>
<evidence type="ECO:0000256" key="1">
    <source>
        <dbReference type="PROSITE-ProRule" id="PRU00339"/>
    </source>
</evidence>
<evidence type="ECO:0000313" key="5">
    <source>
        <dbReference type="Proteomes" id="UP000595095"/>
    </source>
</evidence>
<dbReference type="Gene3D" id="3.40.710.10">
    <property type="entry name" value="DD-peptidase/beta-lactamase superfamily"/>
    <property type="match status" value="1"/>
</dbReference>
<dbReference type="InterPro" id="IPR050491">
    <property type="entry name" value="AmpC-like"/>
</dbReference>
<dbReference type="SUPFAM" id="SSF48452">
    <property type="entry name" value="TPR-like"/>
    <property type="match status" value="1"/>
</dbReference>
<dbReference type="EMBL" id="CP064795">
    <property type="protein sequence ID" value="QPG05563.1"/>
    <property type="molecule type" value="Genomic_DNA"/>
</dbReference>
<dbReference type="PANTHER" id="PTHR46825:SF9">
    <property type="entry name" value="BETA-LACTAMASE-RELATED DOMAIN-CONTAINING PROTEIN"/>
    <property type="match status" value="1"/>
</dbReference>
<dbReference type="PANTHER" id="PTHR46825">
    <property type="entry name" value="D-ALANYL-D-ALANINE-CARBOXYPEPTIDASE/ENDOPEPTIDASE AMPH"/>
    <property type="match status" value="1"/>
</dbReference>
<dbReference type="KEGG" id="smaa:IT774_15965"/>
<accession>A0A7S9DX43</accession>